<proteinExistence type="predicted"/>
<evidence type="ECO:0000259" key="5">
    <source>
        <dbReference type="PROSITE" id="PS50089"/>
    </source>
</evidence>
<organism evidence="6">
    <name type="scientific">Phytophthora nicotianae</name>
    <name type="common">Potato buckeye rot agent</name>
    <name type="synonym">Phytophthora parasitica</name>
    <dbReference type="NCBI Taxonomy" id="4792"/>
    <lineage>
        <taxon>Eukaryota</taxon>
        <taxon>Sar</taxon>
        <taxon>Stramenopiles</taxon>
        <taxon>Oomycota</taxon>
        <taxon>Peronosporomycetes</taxon>
        <taxon>Peronosporales</taxon>
        <taxon>Peronosporaceae</taxon>
        <taxon>Phytophthora</taxon>
    </lineage>
</organism>
<accession>W2L8S1</accession>
<evidence type="ECO:0000256" key="2">
    <source>
        <dbReference type="ARBA" id="ARBA00022771"/>
    </source>
</evidence>
<dbReference type="Proteomes" id="UP000054423">
    <property type="component" value="Unassembled WGS sequence"/>
</dbReference>
<dbReference type="AlphaFoldDB" id="W2L8S1"/>
<dbReference type="PROSITE" id="PS50089">
    <property type="entry name" value="ZF_RING_2"/>
    <property type="match status" value="1"/>
</dbReference>
<name>W2L8S1_PHYNI</name>
<evidence type="ECO:0000256" key="1">
    <source>
        <dbReference type="ARBA" id="ARBA00022723"/>
    </source>
</evidence>
<dbReference type="InterPro" id="IPR013083">
    <property type="entry name" value="Znf_RING/FYVE/PHD"/>
</dbReference>
<dbReference type="InterPro" id="IPR017907">
    <property type="entry name" value="Znf_RING_CS"/>
</dbReference>
<gene>
    <name evidence="6" type="ORF">L917_08075</name>
</gene>
<dbReference type="InterPro" id="IPR001841">
    <property type="entry name" value="Znf_RING"/>
</dbReference>
<dbReference type="CDD" id="cd20336">
    <property type="entry name" value="Rcat_RBR"/>
    <property type="match status" value="1"/>
</dbReference>
<dbReference type="Gene3D" id="1.20.120.1750">
    <property type="match status" value="1"/>
</dbReference>
<keyword evidence="1" id="KW-0479">Metal-binding</keyword>
<evidence type="ECO:0000256" key="4">
    <source>
        <dbReference type="PROSITE-ProRule" id="PRU00175"/>
    </source>
</evidence>
<dbReference type="VEuPathDB" id="FungiDB:PPTG_11784"/>
<dbReference type="EMBL" id="KI679506">
    <property type="protein sequence ID" value="ETL93878.1"/>
    <property type="molecule type" value="Genomic_DNA"/>
</dbReference>
<keyword evidence="3" id="KW-0862">Zinc</keyword>
<evidence type="ECO:0000313" key="6">
    <source>
        <dbReference type="EMBL" id="ETL93878.1"/>
    </source>
</evidence>
<feature type="domain" description="RING-type" evidence="5">
    <location>
        <begin position="137"/>
        <end position="164"/>
    </location>
</feature>
<dbReference type="OrthoDB" id="202881at2759"/>
<sequence length="303" mass="34087">MSKAFKVDTTHFSFFGVRDKTMEVLPKLDELKELTSTDHFEHAVYLDSDTIDFVDEVDGEAVEAQLAEVYALEVYREEIRRAEQVILDEAVARSFYAKEEHKLLNATDYDLDADSDDDSSLILVEISDAESKPPPNCISCVEPLEDKATRRVLSCGHLYCTNCIATRCRMGVLDRSMVPAHCCKREFPTDYVKEALNAVDFATYEQFLKDRDWRSLDLQSDRDYTNVVRQNHAVQCPGCGVGVQKVMGCNHMTCLNATNSASCAPASGKLALVRLELTMEMAQQNLVEKHVAYPIFTLEAKST</sequence>
<reference evidence="6" key="1">
    <citation type="submission" date="2013-11" db="EMBL/GenBank/DDBJ databases">
        <title>The Genome Sequence of Phytophthora parasitica CHvinca01.</title>
        <authorList>
            <consortium name="The Broad Institute Genomics Platform"/>
            <person name="Russ C."/>
            <person name="Tyler B."/>
            <person name="Panabieres F."/>
            <person name="Shan W."/>
            <person name="Tripathy S."/>
            <person name="Grunwald N."/>
            <person name="Machado M."/>
            <person name="Johnson C.S."/>
            <person name="Arredondo F."/>
            <person name="Hong C."/>
            <person name="Coffey M."/>
            <person name="Young S.K."/>
            <person name="Zeng Q."/>
            <person name="Gargeya S."/>
            <person name="Fitzgerald M."/>
            <person name="Abouelleil A."/>
            <person name="Alvarado L."/>
            <person name="Chapman S.B."/>
            <person name="Gainer-Dewar J."/>
            <person name="Goldberg J."/>
            <person name="Griggs A."/>
            <person name="Gujja S."/>
            <person name="Hansen M."/>
            <person name="Howarth C."/>
            <person name="Imamovic A."/>
            <person name="Ireland A."/>
            <person name="Larimer J."/>
            <person name="McCowan C."/>
            <person name="Murphy C."/>
            <person name="Pearson M."/>
            <person name="Poon T.W."/>
            <person name="Priest M."/>
            <person name="Roberts A."/>
            <person name="Saif S."/>
            <person name="Shea T."/>
            <person name="Sykes S."/>
            <person name="Wortman J."/>
            <person name="Nusbaum C."/>
            <person name="Birren B."/>
        </authorList>
    </citation>
    <scope>NUCLEOTIDE SEQUENCE [LARGE SCALE GENOMIC DNA]</scope>
    <source>
        <strain evidence="6">CHvinca01</strain>
    </source>
</reference>
<evidence type="ECO:0000256" key="3">
    <source>
        <dbReference type="ARBA" id="ARBA00022833"/>
    </source>
</evidence>
<dbReference type="Gene3D" id="3.30.40.10">
    <property type="entry name" value="Zinc/RING finger domain, C3HC4 (zinc finger)"/>
    <property type="match status" value="1"/>
</dbReference>
<dbReference type="PROSITE" id="PS00518">
    <property type="entry name" value="ZF_RING_1"/>
    <property type="match status" value="1"/>
</dbReference>
<protein>
    <recommendedName>
        <fullName evidence="5">RING-type domain-containing protein</fullName>
    </recommendedName>
</protein>
<keyword evidence="2 4" id="KW-0863">Zinc-finger</keyword>
<dbReference type="SUPFAM" id="SSF57850">
    <property type="entry name" value="RING/U-box"/>
    <property type="match status" value="2"/>
</dbReference>
<dbReference type="GO" id="GO:0008270">
    <property type="term" value="F:zinc ion binding"/>
    <property type="evidence" value="ECO:0007669"/>
    <property type="project" value="UniProtKB-KW"/>
</dbReference>